<dbReference type="AlphaFoldDB" id="K0S7M8"/>
<dbReference type="Proteomes" id="UP000266841">
    <property type="component" value="Unassembled WGS sequence"/>
</dbReference>
<protein>
    <submittedName>
        <fullName evidence="2">Uncharacterized protein</fullName>
    </submittedName>
</protein>
<accession>K0S7M8</accession>
<dbReference type="EMBL" id="AGNL01035226">
    <property type="protein sequence ID" value="EJK54822.1"/>
    <property type="molecule type" value="Genomic_DNA"/>
</dbReference>
<sequence length="125" mass="13910">MTAAGAHFAKVEEQKKAELEKLRENPEPMPAGQAYFTNKAREERNQTVEGQPKGMARGPAGWGLGQSVDMARQVSIFFKFKHMLLEGFHPPTGHEPHQAASQMKTNLFPNLGYPKKGVPRPTNIQ</sequence>
<feature type="compositionally biased region" description="Basic and acidic residues" evidence="1">
    <location>
        <begin position="9"/>
        <end position="26"/>
    </location>
</feature>
<organism evidence="2 3">
    <name type="scientific">Thalassiosira oceanica</name>
    <name type="common">Marine diatom</name>
    <dbReference type="NCBI Taxonomy" id="159749"/>
    <lineage>
        <taxon>Eukaryota</taxon>
        <taxon>Sar</taxon>
        <taxon>Stramenopiles</taxon>
        <taxon>Ochrophyta</taxon>
        <taxon>Bacillariophyta</taxon>
        <taxon>Coscinodiscophyceae</taxon>
        <taxon>Thalassiosirophycidae</taxon>
        <taxon>Thalassiosirales</taxon>
        <taxon>Thalassiosiraceae</taxon>
        <taxon>Thalassiosira</taxon>
    </lineage>
</organism>
<gene>
    <name evidence="2" type="ORF">THAOC_25518</name>
</gene>
<comment type="caution">
    <text evidence="2">The sequence shown here is derived from an EMBL/GenBank/DDBJ whole genome shotgun (WGS) entry which is preliminary data.</text>
</comment>
<evidence type="ECO:0000313" key="2">
    <source>
        <dbReference type="EMBL" id="EJK54822.1"/>
    </source>
</evidence>
<evidence type="ECO:0000313" key="3">
    <source>
        <dbReference type="Proteomes" id="UP000266841"/>
    </source>
</evidence>
<feature type="region of interest" description="Disordered" evidence="1">
    <location>
        <begin position="1"/>
        <end position="60"/>
    </location>
</feature>
<reference evidence="2 3" key="1">
    <citation type="journal article" date="2012" name="Genome Biol.">
        <title>Genome and low-iron response of an oceanic diatom adapted to chronic iron limitation.</title>
        <authorList>
            <person name="Lommer M."/>
            <person name="Specht M."/>
            <person name="Roy A.S."/>
            <person name="Kraemer L."/>
            <person name="Andreson R."/>
            <person name="Gutowska M.A."/>
            <person name="Wolf J."/>
            <person name="Bergner S.V."/>
            <person name="Schilhabel M.B."/>
            <person name="Klostermeier U.C."/>
            <person name="Beiko R.G."/>
            <person name="Rosenstiel P."/>
            <person name="Hippler M."/>
            <person name="Laroche J."/>
        </authorList>
    </citation>
    <scope>NUCLEOTIDE SEQUENCE [LARGE SCALE GENOMIC DNA]</scope>
    <source>
        <strain evidence="2 3">CCMP1005</strain>
    </source>
</reference>
<proteinExistence type="predicted"/>
<evidence type="ECO:0000256" key="1">
    <source>
        <dbReference type="SAM" id="MobiDB-lite"/>
    </source>
</evidence>
<name>K0S7M8_THAOC</name>
<keyword evidence="3" id="KW-1185">Reference proteome</keyword>